<dbReference type="AlphaFoldDB" id="A0A9W9YWQ6"/>
<dbReference type="Pfam" id="PF00626">
    <property type="entry name" value="Gelsolin"/>
    <property type="match status" value="1"/>
</dbReference>
<feature type="compositionally biased region" description="Basic and acidic residues" evidence="1">
    <location>
        <begin position="69"/>
        <end position="82"/>
    </location>
</feature>
<reference evidence="3" key="1">
    <citation type="submission" date="2023-01" db="EMBL/GenBank/DDBJ databases">
        <title>Genome assembly of the deep-sea coral Lophelia pertusa.</title>
        <authorList>
            <person name="Herrera S."/>
            <person name="Cordes E."/>
        </authorList>
    </citation>
    <scope>NUCLEOTIDE SEQUENCE</scope>
    <source>
        <strain evidence="3">USNM1676648</strain>
        <tissue evidence="3">Polyp</tissue>
    </source>
</reference>
<sequence>MDTVETSDKESDTETESETEVRAEKQVKDEVDDKSEDDDDDFLSSESENDKEEEDEPDEPDEPDEEEIVDKVDGNIKSRLSTDRPLSYTMEDVKKKKLITEDERPKSFAFGDEEHAEDPCITPNLKAFSDHRRKIKPARRPASSNPLRQRQNREDLRTETDMLRIRDEEKPSLAGKKKKEKAFTDEAMAGLSSTEDLAAASTALRRTAKDSSGVSTETKDFGGFLPVMLLHIKGSRHIQTRLVEPSIKSLNSGDVFVLVTPKEIHLWNGKDASIMKKAKAYVVDFGAETYLWLGRNCHNLARSKEATNSIFEMQPCEPDSLTEPPPEPSLNLEGFDVGRGTGSFDEEGRWFVVSSISMKIWHVKENSYQFLPEEEYGHFFSSEGYVVRWKYCVKLTGVKTLKGKQSRYEDVGRDKVAYFFWQGKDCTLNEKGTAALMTVELDSDKGPQILVSQGKEPPCFTRLFEGKMVVHLGKKDSQEENSSSSLRSRTSFVVADNKKSILHAWHGCKSPSPTKELAVNSAKKTKEVIQRNMITHCVFFNLKSTSGSFEATEVLCSWVDAVHVIYLWHGWWPPSDEDSESRASTTGSAETRMGVTTDGWQWRRSSLTLKVQDGVLTLLTLSQEWAGVTGSLGSNISKPLYEYEI</sequence>
<dbReference type="GO" id="GO:0051014">
    <property type="term" value="P:actin filament severing"/>
    <property type="evidence" value="ECO:0007669"/>
    <property type="project" value="TreeGrafter"/>
</dbReference>
<feature type="compositionally biased region" description="Basic and acidic residues" evidence="1">
    <location>
        <begin position="19"/>
        <end position="31"/>
    </location>
</feature>
<feature type="region of interest" description="Disordered" evidence="1">
    <location>
        <begin position="135"/>
        <end position="180"/>
    </location>
</feature>
<name>A0A9W9YWQ6_9CNID</name>
<dbReference type="Gene3D" id="3.40.20.10">
    <property type="entry name" value="Severin"/>
    <property type="match status" value="2"/>
</dbReference>
<dbReference type="GO" id="GO:0008154">
    <property type="term" value="P:actin polymerization or depolymerization"/>
    <property type="evidence" value="ECO:0007669"/>
    <property type="project" value="TreeGrafter"/>
</dbReference>
<feature type="domain" description="Gelsolin-like" evidence="2">
    <location>
        <begin position="242"/>
        <end position="280"/>
    </location>
</feature>
<dbReference type="OrthoDB" id="6017871at2759"/>
<dbReference type="GO" id="GO:0051016">
    <property type="term" value="P:barbed-end actin filament capping"/>
    <property type="evidence" value="ECO:0007669"/>
    <property type="project" value="TreeGrafter"/>
</dbReference>
<gene>
    <name evidence="3" type="ORF">OS493_029379</name>
</gene>
<organism evidence="3 4">
    <name type="scientific">Desmophyllum pertusum</name>
    <dbReference type="NCBI Taxonomy" id="174260"/>
    <lineage>
        <taxon>Eukaryota</taxon>
        <taxon>Metazoa</taxon>
        <taxon>Cnidaria</taxon>
        <taxon>Anthozoa</taxon>
        <taxon>Hexacorallia</taxon>
        <taxon>Scleractinia</taxon>
        <taxon>Caryophylliina</taxon>
        <taxon>Caryophylliidae</taxon>
        <taxon>Desmophyllum</taxon>
    </lineage>
</organism>
<evidence type="ECO:0000313" key="4">
    <source>
        <dbReference type="Proteomes" id="UP001163046"/>
    </source>
</evidence>
<dbReference type="InterPro" id="IPR007122">
    <property type="entry name" value="Villin/Gelsolin"/>
</dbReference>
<proteinExistence type="predicted"/>
<comment type="caution">
    <text evidence="3">The sequence shown here is derived from an EMBL/GenBank/DDBJ whole genome shotgun (WGS) entry which is preliminary data.</text>
</comment>
<dbReference type="GO" id="GO:0005737">
    <property type="term" value="C:cytoplasm"/>
    <property type="evidence" value="ECO:0007669"/>
    <property type="project" value="TreeGrafter"/>
</dbReference>
<keyword evidence="4" id="KW-1185">Reference proteome</keyword>
<evidence type="ECO:0000313" key="3">
    <source>
        <dbReference type="EMBL" id="KAJ7370835.1"/>
    </source>
</evidence>
<dbReference type="PANTHER" id="PTHR11977:SF45">
    <property type="entry name" value="SUPERVILLIN"/>
    <property type="match status" value="1"/>
</dbReference>
<dbReference type="SMART" id="SM00262">
    <property type="entry name" value="GEL"/>
    <property type="match status" value="2"/>
</dbReference>
<feature type="region of interest" description="Disordered" evidence="1">
    <location>
        <begin position="1"/>
        <end position="87"/>
    </location>
</feature>
<protein>
    <recommendedName>
        <fullName evidence="2">Gelsolin-like domain-containing protein</fullName>
    </recommendedName>
</protein>
<feature type="compositionally biased region" description="Acidic residues" evidence="1">
    <location>
        <begin position="32"/>
        <end position="68"/>
    </location>
</feature>
<dbReference type="GO" id="GO:0005546">
    <property type="term" value="F:phosphatidylinositol-4,5-bisphosphate binding"/>
    <property type="evidence" value="ECO:0007669"/>
    <property type="project" value="TreeGrafter"/>
</dbReference>
<dbReference type="GO" id="GO:0051015">
    <property type="term" value="F:actin filament binding"/>
    <property type="evidence" value="ECO:0007669"/>
    <property type="project" value="InterPro"/>
</dbReference>
<dbReference type="PANTHER" id="PTHR11977">
    <property type="entry name" value="VILLIN"/>
    <property type="match status" value="1"/>
</dbReference>
<feature type="compositionally biased region" description="Basic and acidic residues" evidence="1">
    <location>
        <begin position="151"/>
        <end position="171"/>
    </location>
</feature>
<dbReference type="EMBL" id="MU826855">
    <property type="protein sequence ID" value="KAJ7370835.1"/>
    <property type="molecule type" value="Genomic_DNA"/>
</dbReference>
<evidence type="ECO:0000256" key="1">
    <source>
        <dbReference type="SAM" id="MobiDB-lite"/>
    </source>
</evidence>
<feature type="region of interest" description="Disordered" evidence="1">
    <location>
        <begin position="109"/>
        <end position="128"/>
    </location>
</feature>
<dbReference type="Proteomes" id="UP001163046">
    <property type="component" value="Unassembled WGS sequence"/>
</dbReference>
<dbReference type="GO" id="GO:0015629">
    <property type="term" value="C:actin cytoskeleton"/>
    <property type="evidence" value="ECO:0007669"/>
    <property type="project" value="TreeGrafter"/>
</dbReference>
<dbReference type="InterPro" id="IPR029006">
    <property type="entry name" value="ADF-H/Gelsolin-like_dom_sf"/>
</dbReference>
<feature type="compositionally biased region" description="Basic and acidic residues" evidence="1">
    <location>
        <begin position="1"/>
        <end position="12"/>
    </location>
</feature>
<dbReference type="SUPFAM" id="SSF55753">
    <property type="entry name" value="Actin depolymerizing proteins"/>
    <property type="match status" value="2"/>
</dbReference>
<dbReference type="InterPro" id="IPR007123">
    <property type="entry name" value="Gelsolin-like_dom"/>
</dbReference>
<evidence type="ECO:0000259" key="2">
    <source>
        <dbReference type="Pfam" id="PF00626"/>
    </source>
</evidence>
<accession>A0A9W9YWQ6</accession>